<evidence type="ECO:0000256" key="1">
    <source>
        <dbReference type="ARBA" id="ARBA00004123"/>
    </source>
</evidence>
<dbReference type="AlphaFoldDB" id="A0A9W9QUZ6"/>
<feature type="compositionally biased region" description="Acidic residues" evidence="15">
    <location>
        <begin position="31"/>
        <end position="52"/>
    </location>
</feature>
<reference evidence="19" key="2">
    <citation type="journal article" date="2023" name="IMA Fungus">
        <title>Comparative genomic study of the Penicillium genus elucidates a diverse pangenome and 15 lateral gene transfer events.</title>
        <authorList>
            <person name="Petersen C."/>
            <person name="Sorensen T."/>
            <person name="Nielsen M.R."/>
            <person name="Sondergaard T.E."/>
            <person name="Sorensen J.L."/>
            <person name="Fitzpatrick D.A."/>
            <person name="Frisvad J.C."/>
            <person name="Nielsen K.L."/>
        </authorList>
    </citation>
    <scope>NUCLEOTIDE SEQUENCE</scope>
    <source>
        <strain evidence="19">IBT 35673</strain>
    </source>
</reference>
<dbReference type="GO" id="GO:0070914">
    <property type="term" value="P:UV-damage excision repair"/>
    <property type="evidence" value="ECO:0007669"/>
    <property type="project" value="TreeGrafter"/>
</dbReference>
<evidence type="ECO:0000259" key="18">
    <source>
        <dbReference type="Pfam" id="PF08510"/>
    </source>
</evidence>
<keyword evidence="7" id="KW-0863">Zinc-finger</keyword>
<name>A0A9W9QUZ6_PENBR</name>
<keyword evidence="10" id="KW-0238">DNA-binding</keyword>
<dbReference type="InterPro" id="IPR009061">
    <property type="entry name" value="DNA-bd_dom_put_sf"/>
</dbReference>
<evidence type="ECO:0000256" key="16">
    <source>
        <dbReference type="SAM" id="Phobius"/>
    </source>
</evidence>
<dbReference type="GO" id="GO:1901255">
    <property type="term" value="P:nucleotide-excision repair involved in interstrand cross-link repair"/>
    <property type="evidence" value="ECO:0007669"/>
    <property type="project" value="TreeGrafter"/>
</dbReference>
<dbReference type="PANTHER" id="PTHR10142">
    <property type="entry name" value="DNA REPAIR PROTEIN COMPLEMENTING XP-A CELLS"/>
    <property type="match status" value="1"/>
</dbReference>
<evidence type="ECO:0000256" key="8">
    <source>
        <dbReference type="ARBA" id="ARBA00022833"/>
    </source>
</evidence>
<evidence type="ECO:0000256" key="14">
    <source>
        <dbReference type="ARBA" id="ARBA00072989"/>
    </source>
</evidence>
<protein>
    <recommendedName>
        <fullName evidence="14">DNA repair protein RAD14</fullName>
    </recommendedName>
</protein>
<dbReference type="GO" id="GO:0000110">
    <property type="term" value="C:nucleotide-excision repair factor 1 complex"/>
    <property type="evidence" value="ECO:0007669"/>
    <property type="project" value="TreeGrafter"/>
</dbReference>
<dbReference type="GO" id="GO:0000715">
    <property type="term" value="P:nucleotide-excision repair, DNA damage recognition"/>
    <property type="evidence" value="ECO:0007669"/>
    <property type="project" value="TreeGrafter"/>
</dbReference>
<evidence type="ECO:0000256" key="3">
    <source>
        <dbReference type="ARBA" id="ARBA00005548"/>
    </source>
</evidence>
<sequence>MEESETFSSSFTAKQPFPPLLAEDIPPDEHESYEDDVTSPGYEEIEVEDDADFQSHYSLEHQSFSDSDSDDSADEIGRNHPFRQSSSSLHGPNAFAPPFYNRPPTPLPPSPSLTSLLRPPFSTTTSRPTTPDSSDVETPNDTEAAVAKSARRATTVPRASPKVPTYEYYGFVLYLASSLAFLFYLLWSYLPSPFLHQLGIYYYPNRWWSLAIPAWLVMLLIYIYVALATYNTGYLTLPMHSIENIVDEVANVSVIDGKARRRPGGATKMKPGATSYQIMGPQNRKVNWREIWSEGTDAVMDVPVGGIYQSEQGQVIPLSLPYQAVKMTENRPSTPPPQAKASGSGQLPRGPITPEQKRRIELSRMKAKALREQHEAKLAQAASNAPQPATGAKRSFASMASNQPANVRDASAQKPLDSIQPARNFTKFVDYDFSKMTDTKGGFLTQEDDPFNKQLHVTDDKGPQKPANMTQKEWERHQILEKLKRNREGPYEPGLSVLDDKRKQKKCRECASLEIDWKWDEELKCSICHACKDKFPEKYSLLTKTEAKEDYLLTDPELRDEDLLPRLEKPNPHKSTWNSMMLYLRYQIEEYAFSDKKWGSTEALDAEFEKRETDKKRRREDKFKTKLQDLKKRTRVEAYRRNRQGGSGGDFGDDLASRRKHVHEWGRPVDNAETGIPVKTCVTCGMEVEELEF</sequence>
<keyword evidence="4 16" id="KW-0812">Transmembrane</keyword>
<reference evidence="19" key="1">
    <citation type="submission" date="2022-12" db="EMBL/GenBank/DDBJ databases">
        <authorList>
            <person name="Petersen C."/>
        </authorList>
    </citation>
    <scope>NUCLEOTIDE SEQUENCE</scope>
    <source>
        <strain evidence="19">IBT 35673</strain>
    </source>
</reference>
<proteinExistence type="inferred from homology"/>
<evidence type="ECO:0000256" key="9">
    <source>
        <dbReference type="ARBA" id="ARBA00022989"/>
    </source>
</evidence>
<feature type="compositionally biased region" description="Pro residues" evidence="15">
    <location>
        <begin position="100"/>
        <end position="111"/>
    </location>
</feature>
<dbReference type="InterPro" id="IPR037129">
    <property type="entry name" value="XPA_sf"/>
</dbReference>
<evidence type="ECO:0000256" key="12">
    <source>
        <dbReference type="ARBA" id="ARBA00023204"/>
    </source>
</evidence>
<feature type="transmembrane region" description="Helical" evidence="16">
    <location>
        <begin position="168"/>
        <end position="187"/>
    </location>
</feature>
<dbReference type="GO" id="GO:0006284">
    <property type="term" value="P:base-excision repair"/>
    <property type="evidence" value="ECO:0007669"/>
    <property type="project" value="TreeGrafter"/>
</dbReference>
<feature type="transmembrane region" description="Helical" evidence="16">
    <location>
        <begin position="207"/>
        <end position="230"/>
    </location>
</feature>
<evidence type="ECO:0000256" key="15">
    <source>
        <dbReference type="SAM" id="MobiDB-lite"/>
    </source>
</evidence>
<evidence type="ECO:0000256" key="6">
    <source>
        <dbReference type="ARBA" id="ARBA00022763"/>
    </source>
</evidence>
<dbReference type="GO" id="GO:0008270">
    <property type="term" value="F:zinc ion binding"/>
    <property type="evidence" value="ECO:0007669"/>
    <property type="project" value="UniProtKB-KW"/>
</dbReference>
<dbReference type="EMBL" id="JAPZBQ010000002">
    <property type="protein sequence ID" value="KAJ5345389.1"/>
    <property type="molecule type" value="Genomic_DNA"/>
</dbReference>
<keyword evidence="11 16" id="KW-0472">Membrane</keyword>
<dbReference type="FunFam" id="3.90.530.10:FF:000003">
    <property type="entry name" value="Dna repair rad14 protein"/>
    <property type="match status" value="1"/>
</dbReference>
<keyword evidence="12" id="KW-0234">DNA repair</keyword>
<dbReference type="Pfam" id="PF05181">
    <property type="entry name" value="XPA_C"/>
    <property type="match status" value="1"/>
</dbReference>
<dbReference type="InterPro" id="IPR013717">
    <property type="entry name" value="PIG-P"/>
</dbReference>
<dbReference type="InterPro" id="IPR000465">
    <property type="entry name" value="XPA/RAD14"/>
</dbReference>
<evidence type="ECO:0000259" key="17">
    <source>
        <dbReference type="Pfam" id="PF05181"/>
    </source>
</evidence>
<feature type="region of interest" description="Disordered" evidence="15">
    <location>
        <begin position="328"/>
        <end position="357"/>
    </location>
</feature>
<organism evidence="19 20">
    <name type="scientific">Penicillium brevicompactum</name>
    <dbReference type="NCBI Taxonomy" id="5074"/>
    <lineage>
        <taxon>Eukaryota</taxon>
        <taxon>Fungi</taxon>
        <taxon>Dikarya</taxon>
        <taxon>Ascomycota</taxon>
        <taxon>Pezizomycotina</taxon>
        <taxon>Eurotiomycetes</taxon>
        <taxon>Eurotiomycetidae</taxon>
        <taxon>Eurotiales</taxon>
        <taxon>Aspergillaceae</taxon>
        <taxon>Penicillium</taxon>
    </lineage>
</organism>
<keyword evidence="5" id="KW-0479">Metal-binding</keyword>
<feature type="region of interest" description="Disordered" evidence="15">
    <location>
        <begin position="379"/>
        <end position="401"/>
    </location>
</feature>
<dbReference type="SUPFAM" id="SSF46955">
    <property type="entry name" value="Putative DNA-binding domain"/>
    <property type="match status" value="1"/>
</dbReference>
<keyword evidence="9 16" id="KW-1133">Transmembrane helix</keyword>
<feature type="domain" description="XPA C-terminal" evidence="17">
    <location>
        <begin position="538"/>
        <end position="588"/>
    </location>
</feature>
<feature type="region of interest" description="Disordered" evidence="15">
    <location>
        <begin position="1"/>
        <end position="151"/>
    </location>
</feature>
<dbReference type="NCBIfam" id="TIGR00598">
    <property type="entry name" value="rad14"/>
    <property type="match status" value="1"/>
</dbReference>
<comment type="similarity">
    <text evidence="3">Belongs to the XPA family.</text>
</comment>
<evidence type="ECO:0000256" key="10">
    <source>
        <dbReference type="ARBA" id="ARBA00023125"/>
    </source>
</evidence>
<dbReference type="PANTHER" id="PTHR10142:SF0">
    <property type="entry name" value="DNA REPAIR PROTEIN COMPLEMENTING XP-A CELLS"/>
    <property type="match status" value="1"/>
</dbReference>
<evidence type="ECO:0000256" key="13">
    <source>
        <dbReference type="ARBA" id="ARBA00023242"/>
    </source>
</evidence>
<feature type="domain" description="PIG-P" evidence="18">
    <location>
        <begin position="165"/>
        <end position="307"/>
    </location>
</feature>
<keyword evidence="6" id="KW-0227">DNA damage</keyword>
<feature type="compositionally biased region" description="Low complexity" evidence="15">
    <location>
        <begin position="1"/>
        <end position="12"/>
    </location>
</feature>
<evidence type="ECO:0000313" key="19">
    <source>
        <dbReference type="EMBL" id="KAJ5345389.1"/>
    </source>
</evidence>
<evidence type="ECO:0000256" key="5">
    <source>
        <dbReference type="ARBA" id="ARBA00022723"/>
    </source>
</evidence>
<dbReference type="PROSITE" id="PS00753">
    <property type="entry name" value="XPA_2"/>
    <property type="match status" value="1"/>
</dbReference>
<feature type="compositionally biased region" description="Low complexity" evidence="15">
    <location>
        <begin position="112"/>
        <end position="133"/>
    </location>
</feature>
<keyword evidence="13" id="KW-0539">Nucleus</keyword>
<gene>
    <name evidence="19" type="ORF">N7452_003393</name>
</gene>
<comment type="caution">
    <text evidence="19">The sequence shown here is derived from an EMBL/GenBank/DDBJ whole genome shotgun (WGS) entry which is preliminary data.</text>
</comment>
<evidence type="ECO:0000313" key="20">
    <source>
        <dbReference type="Proteomes" id="UP001147695"/>
    </source>
</evidence>
<keyword evidence="8" id="KW-0862">Zinc</keyword>
<comment type="subcellular location">
    <subcellularLocation>
        <location evidence="2">Membrane</location>
        <topology evidence="2">Multi-pass membrane protein</topology>
    </subcellularLocation>
    <subcellularLocation>
        <location evidence="1">Nucleus</location>
    </subcellularLocation>
</comment>
<dbReference type="InterPro" id="IPR022658">
    <property type="entry name" value="XPA_CS"/>
</dbReference>
<evidence type="ECO:0000256" key="11">
    <source>
        <dbReference type="ARBA" id="ARBA00023136"/>
    </source>
</evidence>
<dbReference type="Pfam" id="PF08510">
    <property type="entry name" value="PIG-P"/>
    <property type="match status" value="1"/>
</dbReference>
<dbReference type="GO" id="GO:0003684">
    <property type="term" value="F:damaged DNA binding"/>
    <property type="evidence" value="ECO:0007669"/>
    <property type="project" value="InterPro"/>
</dbReference>
<evidence type="ECO:0000256" key="4">
    <source>
        <dbReference type="ARBA" id="ARBA00022692"/>
    </source>
</evidence>
<dbReference type="Gene3D" id="3.90.530.10">
    <property type="entry name" value="XPA C-terminal domain"/>
    <property type="match status" value="1"/>
</dbReference>
<dbReference type="InterPro" id="IPR022656">
    <property type="entry name" value="XPA_C"/>
</dbReference>
<accession>A0A9W9QUZ6</accession>
<dbReference type="CDD" id="cd21077">
    <property type="entry name" value="DBD_Rad14"/>
    <property type="match status" value="1"/>
</dbReference>
<dbReference type="GO" id="GO:0016020">
    <property type="term" value="C:membrane"/>
    <property type="evidence" value="ECO:0007669"/>
    <property type="project" value="UniProtKB-SubCell"/>
</dbReference>
<dbReference type="Proteomes" id="UP001147695">
    <property type="component" value="Unassembled WGS sequence"/>
</dbReference>
<evidence type="ECO:0000256" key="7">
    <source>
        <dbReference type="ARBA" id="ARBA00022771"/>
    </source>
</evidence>
<evidence type="ECO:0000256" key="2">
    <source>
        <dbReference type="ARBA" id="ARBA00004141"/>
    </source>
</evidence>